<comment type="caution">
    <text evidence="8">The sequence shown here is derived from an EMBL/GenBank/DDBJ whole genome shotgun (WGS) entry which is preliminary data.</text>
</comment>
<keyword evidence="4" id="KW-0659">Purine metabolism</keyword>
<dbReference type="GO" id="GO:0051997">
    <property type="term" value="F:2-oxo-4-hydroxy-4-carboxy-5-ureidoimidazoline decarboxylase activity"/>
    <property type="evidence" value="ECO:0007669"/>
    <property type="project" value="UniProtKB-EC"/>
</dbReference>
<dbReference type="InterPro" id="IPR036778">
    <property type="entry name" value="OHCU_decarboxylase_sf"/>
</dbReference>
<proteinExistence type="predicted"/>
<dbReference type="NCBIfam" id="TIGR03180">
    <property type="entry name" value="UraD_2"/>
    <property type="match status" value="1"/>
</dbReference>
<dbReference type="InterPro" id="IPR018020">
    <property type="entry name" value="OHCU_decarboxylase"/>
</dbReference>
<dbReference type="RefSeq" id="WP_319970195.1">
    <property type="nucleotide sequence ID" value="NZ_JAXAVW010000032.1"/>
</dbReference>
<name>A0ABU4TAP8_9PSEU</name>
<evidence type="ECO:0000256" key="6">
    <source>
        <dbReference type="ARBA" id="ARBA00023239"/>
    </source>
</evidence>
<dbReference type="Proteomes" id="UP001285521">
    <property type="component" value="Unassembled WGS sequence"/>
</dbReference>
<keyword evidence="6 8" id="KW-0456">Lyase</keyword>
<accession>A0ABU4TAP8</accession>
<reference evidence="8 9" key="1">
    <citation type="submission" date="2023-11" db="EMBL/GenBank/DDBJ databases">
        <title>Lentzea sokolovensis, sp. nov., Lentzea kristufkii, sp. nov., and Lentzea miocenensis, sp. nov., rare actinobacteria from Sokolov Coal Basin, Miocene lacustrine sediment, Czech Republic.</title>
        <authorList>
            <person name="Lara A."/>
            <person name="Kotroba L."/>
            <person name="Nouioui I."/>
            <person name="Neumann-Schaal M."/>
            <person name="Mast Y."/>
            <person name="Chronakova A."/>
        </authorList>
    </citation>
    <scope>NUCLEOTIDE SEQUENCE [LARGE SCALE GENOMIC DNA]</scope>
    <source>
        <strain evidence="8 9">BCCO 10_0856</strain>
    </source>
</reference>
<sequence>MEVRFRDTETWRDVESFNSAPEAELRPLLTECLAVPRWVDAMVAGRPYASMDALLAASSVAAQGLSDEEVLGAIAGHPRIGERQKTGGVSARWSRSEQSGVDSSQADRLAAANAAYEDRFGHIYLVCATGLSGAEMLGNLSSRMDNPPEVELRVVNDELAKIAALRLQKLIGS</sequence>
<evidence type="ECO:0000259" key="7">
    <source>
        <dbReference type="Pfam" id="PF09349"/>
    </source>
</evidence>
<evidence type="ECO:0000313" key="9">
    <source>
        <dbReference type="Proteomes" id="UP001285521"/>
    </source>
</evidence>
<keyword evidence="5" id="KW-0210">Decarboxylase</keyword>
<dbReference type="Pfam" id="PF09349">
    <property type="entry name" value="OHCU_decarbox"/>
    <property type="match status" value="1"/>
</dbReference>
<evidence type="ECO:0000256" key="1">
    <source>
        <dbReference type="ARBA" id="ARBA00001163"/>
    </source>
</evidence>
<evidence type="ECO:0000313" key="8">
    <source>
        <dbReference type="EMBL" id="MDX8035170.1"/>
    </source>
</evidence>
<dbReference type="PANTHER" id="PTHR43466">
    <property type="entry name" value="2-OXO-4-HYDROXY-4-CARBOXY-5-UREIDOIMIDAZOLINE DECARBOXYLASE-RELATED"/>
    <property type="match status" value="1"/>
</dbReference>
<dbReference type="SUPFAM" id="SSF158694">
    <property type="entry name" value="UraD-Like"/>
    <property type="match status" value="1"/>
</dbReference>
<dbReference type="EMBL" id="JAXAVW010000032">
    <property type="protein sequence ID" value="MDX8035170.1"/>
    <property type="molecule type" value="Genomic_DNA"/>
</dbReference>
<evidence type="ECO:0000256" key="2">
    <source>
        <dbReference type="ARBA" id="ARBA00004754"/>
    </source>
</evidence>
<protein>
    <recommendedName>
        <fullName evidence="3">2-oxo-4-hydroxy-4-carboxy-5-ureidoimidazoline decarboxylase</fullName>
        <ecNumber evidence="3">4.1.1.97</ecNumber>
    </recommendedName>
</protein>
<comment type="pathway">
    <text evidence="2">Purine metabolism; urate degradation; (S)-allantoin from urate: step 3/3.</text>
</comment>
<comment type="catalytic activity">
    <reaction evidence="1">
        <text>5-hydroxy-2-oxo-4-ureido-2,5-dihydro-1H-imidazole-5-carboxylate + H(+) = (S)-allantoin + CO2</text>
        <dbReference type="Rhea" id="RHEA:26301"/>
        <dbReference type="ChEBI" id="CHEBI:15378"/>
        <dbReference type="ChEBI" id="CHEBI:15678"/>
        <dbReference type="ChEBI" id="CHEBI:16526"/>
        <dbReference type="ChEBI" id="CHEBI:58639"/>
        <dbReference type="EC" id="4.1.1.97"/>
    </reaction>
</comment>
<dbReference type="PANTHER" id="PTHR43466:SF1">
    <property type="entry name" value="2-OXO-4-HYDROXY-4-CARBOXY-5-UREIDOIMIDAZOLINE DECARBOXYLASE-RELATED"/>
    <property type="match status" value="1"/>
</dbReference>
<dbReference type="EC" id="4.1.1.97" evidence="3"/>
<evidence type="ECO:0000256" key="5">
    <source>
        <dbReference type="ARBA" id="ARBA00022793"/>
    </source>
</evidence>
<evidence type="ECO:0000256" key="4">
    <source>
        <dbReference type="ARBA" id="ARBA00022631"/>
    </source>
</evidence>
<feature type="domain" description="Oxo-4-hydroxy-4-carboxy-5-ureidoimidazoline decarboxylase" evidence="7">
    <location>
        <begin position="18"/>
        <end position="168"/>
    </location>
</feature>
<dbReference type="Gene3D" id="1.10.3330.10">
    <property type="entry name" value="Oxo-4-hydroxy-4-carboxy-5-ureidoimidazoline decarboxylase"/>
    <property type="match status" value="1"/>
</dbReference>
<gene>
    <name evidence="8" type="primary">uraD</name>
    <name evidence="8" type="ORF">SK803_33580</name>
</gene>
<dbReference type="NCBIfam" id="NF010372">
    <property type="entry name" value="PRK13798.1"/>
    <property type="match status" value="1"/>
</dbReference>
<keyword evidence="9" id="KW-1185">Reference proteome</keyword>
<dbReference type="InterPro" id="IPR017595">
    <property type="entry name" value="OHCU_decarboxylase-2"/>
</dbReference>
<organism evidence="8 9">
    <name type="scientific">Lentzea miocenica</name>
    <dbReference type="NCBI Taxonomy" id="3095431"/>
    <lineage>
        <taxon>Bacteria</taxon>
        <taxon>Bacillati</taxon>
        <taxon>Actinomycetota</taxon>
        <taxon>Actinomycetes</taxon>
        <taxon>Pseudonocardiales</taxon>
        <taxon>Pseudonocardiaceae</taxon>
        <taxon>Lentzea</taxon>
    </lineage>
</organism>
<evidence type="ECO:0000256" key="3">
    <source>
        <dbReference type="ARBA" id="ARBA00012257"/>
    </source>
</evidence>